<evidence type="ECO:0000256" key="2">
    <source>
        <dbReference type="ARBA" id="ARBA00004370"/>
    </source>
</evidence>
<keyword evidence="8" id="KW-0503">Monooxygenase</keyword>
<feature type="transmembrane region" description="Helical" evidence="10">
    <location>
        <begin position="12"/>
        <end position="29"/>
    </location>
</feature>
<dbReference type="InterPro" id="IPR036396">
    <property type="entry name" value="Cyt_P450_sf"/>
</dbReference>
<dbReference type="GO" id="GO:0005506">
    <property type="term" value="F:iron ion binding"/>
    <property type="evidence" value="ECO:0007669"/>
    <property type="project" value="InterPro"/>
</dbReference>
<dbReference type="EMBL" id="BJWL01000001">
    <property type="protein sequence ID" value="GFY80599.1"/>
    <property type="molecule type" value="Genomic_DNA"/>
</dbReference>
<name>A0A7J0E3V8_9ERIC</name>
<dbReference type="PANTHER" id="PTHR47943:SF8">
    <property type="entry name" value="CYTOCHROME P450"/>
    <property type="match status" value="1"/>
</dbReference>
<dbReference type="Proteomes" id="UP000585474">
    <property type="component" value="Unassembled WGS sequence"/>
</dbReference>
<evidence type="ECO:0000256" key="9">
    <source>
        <dbReference type="ARBA" id="ARBA00023136"/>
    </source>
</evidence>
<dbReference type="SUPFAM" id="SSF48264">
    <property type="entry name" value="Cytochrome P450"/>
    <property type="match status" value="1"/>
</dbReference>
<comment type="caution">
    <text evidence="11">The sequence shown here is derived from an EMBL/GenBank/DDBJ whole genome shotgun (WGS) entry which is preliminary data.</text>
</comment>
<keyword evidence="12" id="KW-1185">Reference proteome</keyword>
<dbReference type="OrthoDB" id="1103324at2759"/>
<evidence type="ECO:0000256" key="5">
    <source>
        <dbReference type="ARBA" id="ARBA00022723"/>
    </source>
</evidence>
<sequence>MAVTTITDLHFYGVALLVCSISALLLRYLRHPKAKAVVNHPPGPPALPIIGHLHLLGAILSKSLQGLASRYGPIMKISIASSSAIVVSNEIFAREMLKTHEMVFVSRPHFGASDFNIYQGSEFVNAGKVWDLLAIHEEAVHDGASLGPTNQQVRRHPEAGDYETRGDPRQFLDQVLGYRPWRGADGDDQQRDLQHGDEHALLLECRPEQGDSAVSEGRVGPRAQVQFGGDVGPTGEIGPVWVREEAQGAVDAVRRPGGGDYGGT</sequence>
<organism evidence="11 12">
    <name type="scientific">Actinidia rufa</name>
    <dbReference type="NCBI Taxonomy" id="165716"/>
    <lineage>
        <taxon>Eukaryota</taxon>
        <taxon>Viridiplantae</taxon>
        <taxon>Streptophyta</taxon>
        <taxon>Embryophyta</taxon>
        <taxon>Tracheophyta</taxon>
        <taxon>Spermatophyta</taxon>
        <taxon>Magnoliopsida</taxon>
        <taxon>eudicotyledons</taxon>
        <taxon>Gunneridae</taxon>
        <taxon>Pentapetalae</taxon>
        <taxon>asterids</taxon>
        <taxon>Ericales</taxon>
        <taxon>Actinidiaceae</taxon>
        <taxon>Actinidia</taxon>
    </lineage>
</organism>
<protein>
    <submittedName>
        <fullName evidence="11">Uncharacterized protein</fullName>
    </submittedName>
</protein>
<keyword evidence="9 10" id="KW-0472">Membrane</keyword>
<dbReference type="GO" id="GO:0004497">
    <property type="term" value="F:monooxygenase activity"/>
    <property type="evidence" value="ECO:0007669"/>
    <property type="project" value="UniProtKB-KW"/>
</dbReference>
<proteinExistence type="inferred from homology"/>
<comment type="similarity">
    <text evidence="3">Belongs to the cytochrome P450 family.</text>
</comment>
<accession>A0A7J0E3V8</accession>
<reference evidence="11 12" key="1">
    <citation type="submission" date="2019-07" db="EMBL/GenBank/DDBJ databases">
        <title>De Novo Assembly of kiwifruit Actinidia rufa.</title>
        <authorList>
            <person name="Sugita-Konishi S."/>
            <person name="Sato K."/>
            <person name="Mori E."/>
            <person name="Abe Y."/>
            <person name="Kisaki G."/>
            <person name="Hamano K."/>
            <person name="Suezawa K."/>
            <person name="Otani M."/>
            <person name="Fukuda T."/>
            <person name="Manabe T."/>
            <person name="Gomi K."/>
            <person name="Tabuchi M."/>
            <person name="Akimitsu K."/>
            <person name="Kataoka I."/>
        </authorList>
    </citation>
    <scope>NUCLEOTIDE SEQUENCE [LARGE SCALE GENOMIC DNA]</scope>
    <source>
        <strain evidence="12">cv. Fuchu</strain>
    </source>
</reference>
<comment type="subcellular location">
    <subcellularLocation>
        <location evidence="2">Membrane</location>
    </subcellularLocation>
</comment>
<dbReference type="GO" id="GO:0016705">
    <property type="term" value="F:oxidoreductase activity, acting on paired donors, with incorporation or reduction of molecular oxygen"/>
    <property type="evidence" value="ECO:0007669"/>
    <property type="project" value="InterPro"/>
</dbReference>
<keyword evidence="7" id="KW-0408">Iron</keyword>
<evidence type="ECO:0000256" key="7">
    <source>
        <dbReference type="ARBA" id="ARBA00023004"/>
    </source>
</evidence>
<evidence type="ECO:0000313" key="11">
    <source>
        <dbReference type="EMBL" id="GFY80599.1"/>
    </source>
</evidence>
<dbReference type="Pfam" id="PF00067">
    <property type="entry name" value="p450"/>
    <property type="match status" value="1"/>
</dbReference>
<evidence type="ECO:0000256" key="3">
    <source>
        <dbReference type="ARBA" id="ARBA00010617"/>
    </source>
</evidence>
<evidence type="ECO:0000256" key="8">
    <source>
        <dbReference type="ARBA" id="ARBA00023033"/>
    </source>
</evidence>
<keyword evidence="10" id="KW-0812">Transmembrane</keyword>
<keyword evidence="4" id="KW-0349">Heme</keyword>
<dbReference type="GO" id="GO:0016020">
    <property type="term" value="C:membrane"/>
    <property type="evidence" value="ECO:0007669"/>
    <property type="project" value="UniProtKB-SubCell"/>
</dbReference>
<keyword evidence="6" id="KW-0560">Oxidoreductase</keyword>
<evidence type="ECO:0000313" key="12">
    <source>
        <dbReference type="Proteomes" id="UP000585474"/>
    </source>
</evidence>
<gene>
    <name evidence="11" type="ORF">Acr_01g0004080</name>
</gene>
<keyword evidence="10" id="KW-1133">Transmembrane helix</keyword>
<evidence type="ECO:0000256" key="6">
    <source>
        <dbReference type="ARBA" id="ARBA00023002"/>
    </source>
</evidence>
<evidence type="ECO:0000256" key="1">
    <source>
        <dbReference type="ARBA" id="ARBA00001971"/>
    </source>
</evidence>
<dbReference type="InterPro" id="IPR001128">
    <property type="entry name" value="Cyt_P450"/>
</dbReference>
<evidence type="ECO:0000256" key="4">
    <source>
        <dbReference type="ARBA" id="ARBA00022617"/>
    </source>
</evidence>
<evidence type="ECO:0000256" key="10">
    <source>
        <dbReference type="SAM" id="Phobius"/>
    </source>
</evidence>
<keyword evidence="5" id="KW-0479">Metal-binding</keyword>
<dbReference type="GO" id="GO:0020037">
    <property type="term" value="F:heme binding"/>
    <property type="evidence" value="ECO:0007669"/>
    <property type="project" value="InterPro"/>
</dbReference>
<dbReference type="Gene3D" id="1.10.630.10">
    <property type="entry name" value="Cytochrome P450"/>
    <property type="match status" value="1"/>
</dbReference>
<comment type="cofactor">
    <cofactor evidence="1">
        <name>heme</name>
        <dbReference type="ChEBI" id="CHEBI:30413"/>
    </cofactor>
</comment>
<dbReference type="AlphaFoldDB" id="A0A7J0E3V8"/>
<dbReference type="PANTHER" id="PTHR47943">
    <property type="entry name" value="CYTOCHROME P450 93A3-LIKE"/>
    <property type="match status" value="1"/>
</dbReference>